<dbReference type="PROSITE" id="PS50405">
    <property type="entry name" value="GST_CTER"/>
    <property type="match status" value="1"/>
</dbReference>
<name>A0AA39WJ46_9PEZI</name>
<gene>
    <name evidence="4" type="ORF">B0T14DRAFT_435465</name>
</gene>
<dbReference type="PANTHER" id="PTHR44051:SF8">
    <property type="entry name" value="GLUTATHIONE S-TRANSFERASE GSTA"/>
    <property type="match status" value="1"/>
</dbReference>
<dbReference type="Proteomes" id="UP001175000">
    <property type="component" value="Unassembled WGS sequence"/>
</dbReference>
<evidence type="ECO:0000313" key="5">
    <source>
        <dbReference type="Proteomes" id="UP001175000"/>
    </source>
</evidence>
<dbReference type="PANTHER" id="PTHR44051">
    <property type="entry name" value="GLUTATHIONE S-TRANSFERASE-RELATED"/>
    <property type="match status" value="1"/>
</dbReference>
<dbReference type="InterPro" id="IPR040079">
    <property type="entry name" value="Glutathione_S-Trfase"/>
</dbReference>
<dbReference type="Gene3D" id="1.20.1050.10">
    <property type="match status" value="1"/>
</dbReference>
<dbReference type="Pfam" id="PF00043">
    <property type="entry name" value="GST_C"/>
    <property type="match status" value="1"/>
</dbReference>
<dbReference type="InterPro" id="IPR036282">
    <property type="entry name" value="Glutathione-S-Trfase_C_sf"/>
</dbReference>
<evidence type="ECO:0000256" key="2">
    <source>
        <dbReference type="SAM" id="MobiDB-lite"/>
    </source>
</evidence>
<dbReference type="SUPFAM" id="SSF47616">
    <property type="entry name" value="GST C-terminal domain-like"/>
    <property type="match status" value="1"/>
</dbReference>
<organism evidence="4 5">
    <name type="scientific">Immersiella caudata</name>
    <dbReference type="NCBI Taxonomy" id="314043"/>
    <lineage>
        <taxon>Eukaryota</taxon>
        <taxon>Fungi</taxon>
        <taxon>Dikarya</taxon>
        <taxon>Ascomycota</taxon>
        <taxon>Pezizomycotina</taxon>
        <taxon>Sordariomycetes</taxon>
        <taxon>Sordariomycetidae</taxon>
        <taxon>Sordariales</taxon>
        <taxon>Lasiosphaeriaceae</taxon>
        <taxon>Immersiella</taxon>
    </lineage>
</organism>
<protein>
    <submittedName>
        <fullName evidence="4">Glutathione S-transferase</fullName>
    </submittedName>
</protein>
<dbReference type="InterPro" id="IPR010987">
    <property type="entry name" value="Glutathione-S-Trfase_C-like"/>
</dbReference>
<comment type="similarity">
    <text evidence="1">Belongs to the GST superfamily.</text>
</comment>
<reference evidence="4" key="1">
    <citation type="submission" date="2023-06" db="EMBL/GenBank/DDBJ databases">
        <title>Genome-scale phylogeny and comparative genomics of the fungal order Sordariales.</title>
        <authorList>
            <consortium name="Lawrence Berkeley National Laboratory"/>
            <person name="Hensen N."/>
            <person name="Bonometti L."/>
            <person name="Westerberg I."/>
            <person name="Brannstrom I.O."/>
            <person name="Guillou S."/>
            <person name="Cros-Aarteil S."/>
            <person name="Calhoun S."/>
            <person name="Haridas S."/>
            <person name="Kuo A."/>
            <person name="Mondo S."/>
            <person name="Pangilinan J."/>
            <person name="Riley R."/>
            <person name="Labutti K."/>
            <person name="Andreopoulos B."/>
            <person name="Lipzen A."/>
            <person name="Chen C."/>
            <person name="Yanf M."/>
            <person name="Daum C."/>
            <person name="Ng V."/>
            <person name="Clum A."/>
            <person name="Steindorff A."/>
            <person name="Ohm R."/>
            <person name="Martin F."/>
            <person name="Silar P."/>
            <person name="Natvig D."/>
            <person name="Lalanne C."/>
            <person name="Gautier V."/>
            <person name="Ament-Velasquez S.L."/>
            <person name="Kruys A."/>
            <person name="Hutchinson M.I."/>
            <person name="Powell A.J."/>
            <person name="Barry K."/>
            <person name="Miller A.N."/>
            <person name="Grigoriev I.V."/>
            <person name="Debuchy R."/>
            <person name="Gladieux P."/>
            <person name="Thoren M.H."/>
            <person name="Johannesson H."/>
        </authorList>
    </citation>
    <scope>NUCLEOTIDE SEQUENCE</scope>
    <source>
        <strain evidence="4">CBS 606.72</strain>
    </source>
</reference>
<evidence type="ECO:0000256" key="1">
    <source>
        <dbReference type="ARBA" id="ARBA00007409"/>
    </source>
</evidence>
<feature type="region of interest" description="Disordered" evidence="2">
    <location>
        <begin position="70"/>
        <end position="104"/>
    </location>
</feature>
<feature type="compositionally biased region" description="Basic and acidic residues" evidence="2">
    <location>
        <begin position="89"/>
        <end position="100"/>
    </location>
</feature>
<feature type="domain" description="GST C-terminal" evidence="3">
    <location>
        <begin position="136"/>
        <end position="265"/>
    </location>
</feature>
<dbReference type="AlphaFoldDB" id="A0AA39WJ46"/>
<evidence type="ECO:0000313" key="4">
    <source>
        <dbReference type="EMBL" id="KAK0616363.1"/>
    </source>
</evidence>
<dbReference type="InterPro" id="IPR004046">
    <property type="entry name" value="GST_C"/>
</dbReference>
<accession>A0AA39WJ46</accession>
<dbReference type="Gene3D" id="3.40.30.10">
    <property type="entry name" value="Glutaredoxin"/>
    <property type="match status" value="2"/>
</dbReference>
<comment type="caution">
    <text evidence="4">The sequence shown here is derived from an EMBL/GenBank/DDBJ whole genome shotgun (WGS) entry which is preliminary data.</text>
</comment>
<proteinExistence type="inferred from homology"/>
<dbReference type="CDD" id="cd03188">
    <property type="entry name" value="GST_C_Beta"/>
    <property type="match status" value="1"/>
</dbReference>
<keyword evidence="5" id="KW-1185">Reference proteome</keyword>
<dbReference type="SFLD" id="SFLDS00019">
    <property type="entry name" value="Glutathione_Transferase_(cytos"/>
    <property type="match status" value="1"/>
</dbReference>
<evidence type="ECO:0000259" key="3">
    <source>
        <dbReference type="PROSITE" id="PS50405"/>
    </source>
</evidence>
<dbReference type="EMBL" id="JAULSU010000005">
    <property type="protein sequence ID" value="KAK0616363.1"/>
    <property type="molecule type" value="Genomic_DNA"/>
</dbReference>
<sequence>MAPPPLPKLILYRIDGACSLAAHMTLHELQIYFTTTRMVINPTTQKAEAADGTLTYDDYVREIHPNGQVPALEVYPPESHSNGTTTPENKNETPEGEPHKPSPPVAITENPAILMYIADLATSLNPNTAPKLAGSTLLERAQVTSWLTFLSGSVHGQAFGALYRPRRYIDGERFPQAETAVREAGRRSLDLFYGQIEDRLVEGKWAVGEGMTVADFNLYVFYRWGIDLGIKMKEVYPKWSDLARRLEGRPSVKTAVWLEGLGSVF</sequence>